<evidence type="ECO:0000313" key="2">
    <source>
        <dbReference type="Proteomes" id="UP001430953"/>
    </source>
</evidence>
<gene>
    <name evidence="1" type="ORF">PUN28_007739</name>
</gene>
<protein>
    <submittedName>
        <fullName evidence="1">Uncharacterized protein</fullName>
    </submittedName>
</protein>
<keyword evidence="2" id="KW-1185">Reference proteome</keyword>
<comment type="caution">
    <text evidence="1">The sequence shown here is derived from an EMBL/GenBank/DDBJ whole genome shotgun (WGS) entry which is preliminary data.</text>
</comment>
<dbReference type="AlphaFoldDB" id="A0AAW2FZ42"/>
<accession>A0AAW2FZ42</accession>
<sequence length="67" mass="7758">MRSSLQNFSLSCMNTFLNTKVNWQIFLKIKSFPDDARIENLKKARNIMFNMDSTGPDLLLDVVDTDD</sequence>
<reference evidence="1 2" key="1">
    <citation type="submission" date="2023-03" db="EMBL/GenBank/DDBJ databases">
        <title>High recombination rates correlate with genetic variation in Cardiocondyla obscurior ants.</title>
        <authorList>
            <person name="Errbii M."/>
        </authorList>
    </citation>
    <scope>NUCLEOTIDE SEQUENCE [LARGE SCALE GENOMIC DNA]</scope>
    <source>
        <strain evidence="1">Alpha-2009</strain>
        <tissue evidence="1">Whole body</tissue>
    </source>
</reference>
<dbReference type="EMBL" id="JADYXP020000007">
    <property type="protein sequence ID" value="KAL0119452.1"/>
    <property type="molecule type" value="Genomic_DNA"/>
</dbReference>
<organism evidence="1 2">
    <name type="scientific">Cardiocondyla obscurior</name>
    <dbReference type="NCBI Taxonomy" id="286306"/>
    <lineage>
        <taxon>Eukaryota</taxon>
        <taxon>Metazoa</taxon>
        <taxon>Ecdysozoa</taxon>
        <taxon>Arthropoda</taxon>
        <taxon>Hexapoda</taxon>
        <taxon>Insecta</taxon>
        <taxon>Pterygota</taxon>
        <taxon>Neoptera</taxon>
        <taxon>Endopterygota</taxon>
        <taxon>Hymenoptera</taxon>
        <taxon>Apocrita</taxon>
        <taxon>Aculeata</taxon>
        <taxon>Formicoidea</taxon>
        <taxon>Formicidae</taxon>
        <taxon>Myrmicinae</taxon>
        <taxon>Cardiocondyla</taxon>
    </lineage>
</organism>
<name>A0AAW2FZ42_9HYME</name>
<evidence type="ECO:0000313" key="1">
    <source>
        <dbReference type="EMBL" id="KAL0119452.1"/>
    </source>
</evidence>
<proteinExistence type="predicted"/>
<dbReference type="Proteomes" id="UP001430953">
    <property type="component" value="Unassembled WGS sequence"/>
</dbReference>